<dbReference type="EMBL" id="QSBY01000010">
    <property type="protein sequence ID" value="RHW68714.1"/>
    <property type="molecule type" value="Genomic_DNA"/>
</dbReference>
<sequence>MTLGPTTRVTVNVTGTVTVPLHLNALESLDDAPLQEEIMREAVRLSLAEQLGGFDNFTVTSARKGGNHVCEARLDVGDLCSIIADVKNAYEHGERRLRELQQLVTAIREQLKESGREGGSEDEDITVPGIVKVVSDMVEDALRGPGESSLSAAIREVSNDKSWLEEVPVGDRSGGAASKSDEDSPSGVGYTRLPDSGEDSNGSERQLE</sequence>
<organism evidence="3 4">
    <name type="scientific">Trypanosoma brucei equiperdum</name>
    <dbReference type="NCBI Taxonomy" id="630700"/>
    <lineage>
        <taxon>Eukaryota</taxon>
        <taxon>Discoba</taxon>
        <taxon>Euglenozoa</taxon>
        <taxon>Kinetoplastea</taxon>
        <taxon>Metakinetoplastina</taxon>
        <taxon>Trypanosomatida</taxon>
        <taxon>Trypanosomatidae</taxon>
        <taxon>Trypanosoma</taxon>
    </lineage>
</organism>
<protein>
    <submittedName>
        <fullName evidence="3">Uncharacterized protein</fullName>
    </submittedName>
</protein>
<feature type="region of interest" description="Disordered" evidence="2">
    <location>
        <begin position="161"/>
        <end position="208"/>
    </location>
</feature>
<gene>
    <name evidence="3" type="ORF">DPX39_100014400</name>
</gene>
<evidence type="ECO:0000256" key="2">
    <source>
        <dbReference type="SAM" id="MobiDB-lite"/>
    </source>
</evidence>
<accession>A0A3L6KWF9</accession>
<evidence type="ECO:0000313" key="3">
    <source>
        <dbReference type="EMBL" id="RHW68714.1"/>
    </source>
</evidence>
<name>A0A3L6KWF9_9TRYP</name>
<dbReference type="Proteomes" id="UP000266743">
    <property type="component" value="Chromosome 10"/>
</dbReference>
<dbReference type="AlphaFoldDB" id="A0A3L6KWF9"/>
<evidence type="ECO:0000256" key="1">
    <source>
        <dbReference type="SAM" id="Coils"/>
    </source>
</evidence>
<comment type="caution">
    <text evidence="3">The sequence shown here is derived from an EMBL/GenBank/DDBJ whole genome shotgun (WGS) entry which is preliminary data.</text>
</comment>
<reference evidence="3 4" key="1">
    <citation type="submission" date="2018-09" db="EMBL/GenBank/DDBJ databases">
        <title>whole genome sequence of T. equiperdum IVM-t1 strain.</title>
        <authorList>
            <person name="Suganuma K."/>
        </authorList>
    </citation>
    <scope>NUCLEOTIDE SEQUENCE [LARGE SCALE GENOMIC DNA]</scope>
    <source>
        <strain evidence="3 4">IVM-t1</strain>
    </source>
</reference>
<evidence type="ECO:0000313" key="4">
    <source>
        <dbReference type="Proteomes" id="UP000266743"/>
    </source>
</evidence>
<feature type="coiled-coil region" evidence="1">
    <location>
        <begin position="83"/>
        <end position="117"/>
    </location>
</feature>
<keyword evidence="1" id="KW-0175">Coiled coil</keyword>
<proteinExistence type="predicted"/>
<feature type="compositionally biased region" description="Polar residues" evidence="2">
    <location>
        <begin position="199"/>
        <end position="208"/>
    </location>
</feature>